<keyword evidence="4 13" id="KW-0479">Metal-binding</keyword>
<evidence type="ECO:0000256" key="13">
    <source>
        <dbReference type="HAMAP-Rule" id="MF_00036"/>
    </source>
</evidence>
<dbReference type="Gene3D" id="6.10.250.550">
    <property type="match status" value="1"/>
</dbReference>
<dbReference type="SUPFAM" id="SSF55681">
    <property type="entry name" value="Class II aaRS and biotin synthetases"/>
    <property type="match status" value="1"/>
</dbReference>
<evidence type="ECO:0000256" key="5">
    <source>
        <dbReference type="ARBA" id="ARBA00022741"/>
    </source>
</evidence>
<dbReference type="Gene3D" id="3.30.980.10">
    <property type="entry name" value="Threonyl-trna Synthetase, Chain A, domain 2"/>
    <property type="match status" value="1"/>
</dbReference>
<comment type="cofactor">
    <cofactor evidence="13">
        <name>Zn(2+)</name>
        <dbReference type="ChEBI" id="CHEBI:29105"/>
    </cofactor>
    <text evidence="13">Binds 1 zinc ion per subunit.</text>
</comment>
<dbReference type="SUPFAM" id="SSF50447">
    <property type="entry name" value="Translation proteins"/>
    <property type="match status" value="1"/>
</dbReference>
<keyword evidence="18" id="KW-1185">Reference proteome</keyword>
<protein>
    <recommendedName>
        <fullName evidence="13">Alanine--tRNA ligase</fullName>
        <ecNumber evidence="13">6.1.1.7</ecNumber>
    </recommendedName>
    <alternativeName>
        <fullName evidence="13">Alanyl-tRNA synthetase</fullName>
        <shortName evidence="13">AlaRS</shortName>
    </alternativeName>
</protein>
<dbReference type="RefSeq" id="WP_007621276.1">
    <property type="nucleotide sequence ID" value="NZ_BANX01000019.1"/>
</dbReference>
<dbReference type="FunFam" id="3.30.54.20:FF:000001">
    <property type="entry name" value="Alanine--tRNA ligase"/>
    <property type="match status" value="1"/>
</dbReference>
<keyword evidence="10 13" id="KW-0030">Aminoacyl-tRNA synthetase</keyword>
<comment type="similarity">
    <text evidence="1 13">Belongs to the class-II aminoacyl-tRNA synthetase family.</text>
</comment>
<evidence type="ECO:0000256" key="7">
    <source>
        <dbReference type="ARBA" id="ARBA00022840"/>
    </source>
</evidence>
<dbReference type="GO" id="GO:0002161">
    <property type="term" value="F:aminoacyl-tRNA deacylase activity"/>
    <property type="evidence" value="ECO:0007669"/>
    <property type="project" value="TreeGrafter"/>
</dbReference>
<evidence type="ECO:0000256" key="6">
    <source>
        <dbReference type="ARBA" id="ARBA00022833"/>
    </source>
</evidence>
<dbReference type="InterPro" id="IPR018164">
    <property type="entry name" value="Ala-tRNA-synth_IIc_N"/>
</dbReference>
<evidence type="ECO:0000256" key="11">
    <source>
        <dbReference type="ARBA" id="ARBA00024779"/>
    </source>
</evidence>
<sequence>MQTHEIRKRFLDHFIKAGHTEVPSASLILDDPNLLFVNAGMVPFKPYFLGEKTPPFDRATSVQKCVRTLDIEEVGITTRHNTFFQMAGNFSFGDYFKREAITFAWSLLTNSVADGGYGIDPEKLWPTVYLDDDEAEAIWRDEIGVPAERIQRRGLKDNYWSMGVPGPCGPCSEIFFDRGPAYGREGGPEADEDRYIEIWNLVFMQNERGPGGGKDNYEILGPLPKKNIDTGLGIERVACILQGVDNVYETDLLKPIIDLASEVTGRGYGVGNHSDDVRFRVIADHARTAALLIGDGVLPGNDGRGYVLRRLLRRVVRSVRLLGAGSGASGPDGGGAGSGASGPDGGGAGSGADQPPTMGRFIATVIDVMSPSYPTLAEQRDHIISVAVGEENSFAKTLASGSKLFADAAAATKSAKKSALSGADAFTLHDTYGFPIDLTLEMASEAGLSVDQEGFTALMAEQKARAKADATARKSGHADLRVYRDFLDRGPTEFTGFDELVSEARVLGIVAGDSRVPTGSPGQELTVVLDRTPLYAESGGQIADTGTITTGSGVRLAVRDVQKVGKSVWLHKVVVEEGEITEGDEVIASVDQGWRHGATQGHSGTHLVHAALRQVLGPGATQAGSLNRPGYLRFDFHSGQPVTEEQRRQIEEISNAAVEANYPVNTFETGVDEAKAMGALALFGENYGDLVRVVEIGGPFSMELCGGTHVASSAQVGPVTLIGESSVGSGVRRVEAYVGMDSFRYLSKERALLAGLASSLKIPSGEVPGRVEQLVSRLRDAEKEVERLRAESAQAASAGLLDRAVTIGSTLVVGDRLPDGLDANGLRGLATDLRNRAGDRAAVVALFSVTGSGSDAKVPFVIATTPQARDAGIRAGDIVKEIAPLVGGRGGGKPDLAQGAGTDAAGIDAALARVRDLAGGR</sequence>
<keyword evidence="6 13" id="KW-0862">Zinc</keyword>
<organism evidence="17 18">
    <name type="scientific">Gordonia soli NBRC 108243</name>
    <dbReference type="NCBI Taxonomy" id="1223545"/>
    <lineage>
        <taxon>Bacteria</taxon>
        <taxon>Bacillati</taxon>
        <taxon>Actinomycetota</taxon>
        <taxon>Actinomycetes</taxon>
        <taxon>Mycobacteriales</taxon>
        <taxon>Gordoniaceae</taxon>
        <taxon>Gordonia</taxon>
    </lineage>
</organism>
<dbReference type="Gene3D" id="3.10.310.40">
    <property type="match status" value="1"/>
</dbReference>
<dbReference type="InterPro" id="IPR018165">
    <property type="entry name" value="Ala-tRNA-synth_IIc_core"/>
</dbReference>
<keyword evidence="8 13" id="KW-0694">RNA-binding</keyword>
<dbReference type="Proteomes" id="UP000011666">
    <property type="component" value="Unassembled WGS sequence"/>
</dbReference>
<dbReference type="Pfam" id="PF07973">
    <property type="entry name" value="tRNA_SAD"/>
    <property type="match status" value="1"/>
</dbReference>
<dbReference type="InterPro" id="IPR003156">
    <property type="entry name" value="DHHA1_dom"/>
</dbReference>
<evidence type="ECO:0000313" key="18">
    <source>
        <dbReference type="Proteomes" id="UP000011666"/>
    </source>
</evidence>
<dbReference type="GO" id="GO:0000049">
    <property type="term" value="F:tRNA binding"/>
    <property type="evidence" value="ECO:0007669"/>
    <property type="project" value="UniProtKB-KW"/>
</dbReference>
<dbReference type="InterPro" id="IPR050058">
    <property type="entry name" value="Ala-tRNA_ligase"/>
</dbReference>
<comment type="domain">
    <text evidence="13">Consists of three domains; the N-terminal catalytic domain, the editing domain and the C-terminal C-Ala domain. The editing domain removes incorrectly charged amino acids, while the C-Ala domain, along with tRNA(Ala), serves as a bridge to cooperatively bring together the editing and aminoacylation centers thus stimulating deacylation of misacylated tRNAs.</text>
</comment>
<dbReference type="AlphaFoldDB" id="M0QN25"/>
<comment type="function">
    <text evidence="11 13">Catalyzes the attachment of alanine to tRNA(Ala) in a two-step reaction: alanine is first activated by ATP to form Ala-AMP and then transferred to the acceptor end of tRNA(Ala). Also edits incorrectly charged Ser-tRNA(Ala) and Gly-tRNA(Ala) via its editing domain.</text>
</comment>
<accession>M0QN25</accession>
<feature type="binding site" evidence="13">
    <location>
        <position position="602"/>
    </location>
    <ligand>
        <name>Zn(2+)</name>
        <dbReference type="ChEBI" id="CHEBI:29105"/>
    </ligand>
</feature>
<dbReference type="InterPro" id="IPR023033">
    <property type="entry name" value="Ala_tRNA_ligase_euk/bac"/>
</dbReference>
<evidence type="ECO:0000256" key="2">
    <source>
        <dbReference type="ARBA" id="ARBA00022555"/>
    </source>
</evidence>
<dbReference type="PANTHER" id="PTHR11777">
    <property type="entry name" value="ALANYL-TRNA SYNTHETASE"/>
    <property type="match status" value="1"/>
</dbReference>
<dbReference type="OrthoDB" id="9803884at2"/>
<dbReference type="PANTHER" id="PTHR11777:SF9">
    <property type="entry name" value="ALANINE--TRNA LIGASE, CYTOPLASMIC"/>
    <property type="match status" value="1"/>
</dbReference>
<name>M0QN25_9ACTN</name>
<evidence type="ECO:0000256" key="9">
    <source>
        <dbReference type="ARBA" id="ARBA00022917"/>
    </source>
</evidence>
<dbReference type="HAMAP" id="MF_00036_B">
    <property type="entry name" value="Ala_tRNA_synth_B"/>
    <property type="match status" value="1"/>
</dbReference>
<dbReference type="InterPro" id="IPR045864">
    <property type="entry name" value="aa-tRNA-synth_II/BPL/LPL"/>
</dbReference>
<dbReference type="GO" id="GO:0006419">
    <property type="term" value="P:alanyl-tRNA aminoacylation"/>
    <property type="evidence" value="ECO:0007669"/>
    <property type="project" value="UniProtKB-UniRule"/>
</dbReference>
<dbReference type="InterPro" id="IPR012947">
    <property type="entry name" value="tRNA_SAD"/>
</dbReference>
<dbReference type="Gene3D" id="3.30.54.20">
    <property type="match status" value="1"/>
</dbReference>
<feature type="coiled-coil region" evidence="14">
    <location>
        <begin position="771"/>
        <end position="798"/>
    </location>
</feature>
<evidence type="ECO:0000256" key="10">
    <source>
        <dbReference type="ARBA" id="ARBA00023146"/>
    </source>
</evidence>
<evidence type="ECO:0000256" key="3">
    <source>
        <dbReference type="ARBA" id="ARBA00022598"/>
    </source>
</evidence>
<dbReference type="GO" id="GO:0005524">
    <property type="term" value="F:ATP binding"/>
    <property type="evidence" value="ECO:0007669"/>
    <property type="project" value="UniProtKB-UniRule"/>
</dbReference>
<evidence type="ECO:0000259" key="16">
    <source>
        <dbReference type="PROSITE" id="PS50860"/>
    </source>
</evidence>
<dbReference type="PROSITE" id="PS50860">
    <property type="entry name" value="AA_TRNA_LIGASE_II_ALA"/>
    <property type="match status" value="1"/>
</dbReference>
<comment type="catalytic activity">
    <reaction evidence="12 13">
        <text>tRNA(Ala) + L-alanine + ATP = L-alanyl-tRNA(Ala) + AMP + diphosphate</text>
        <dbReference type="Rhea" id="RHEA:12540"/>
        <dbReference type="Rhea" id="RHEA-COMP:9657"/>
        <dbReference type="Rhea" id="RHEA-COMP:9923"/>
        <dbReference type="ChEBI" id="CHEBI:30616"/>
        <dbReference type="ChEBI" id="CHEBI:33019"/>
        <dbReference type="ChEBI" id="CHEBI:57972"/>
        <dbReference type="ChEBI" id="CHEBI:78442"/>
        <dbReference type="ChEBI" id="CHEBI:78497"/>
        <dbReference type="ChEBI" id="CHEBI:456215"/>
        <dbReference type="EC" id="6.1.1.7"/>
    </reaction>
</comment>
<reference evidence="17 18" key="1">
    <citation type="submission" date="2013-01" db="EMBL/GenBank/DDBJ databases">
        <title>Whole genome shotgun sequence of Gordonia soli NBRC 108243.</title>
        <authorList>
            <person name="Isaki-Nakamura S."/>
            <person name="Hosoyama A."/>
            <person name="Tsuchikane K."/>
            <person name="Ando Y."/>
            <person name="Baba S."/>
            <person name="Ohji S."/>
            <person name="Hamada M."/>
            <person name="Tamura T."/>
            <person name="Yamazoe A."/>
            <person name="Yamazaki S."/>
            <person name="Fujita N."/>
        </authorList>
    </citation>
    <scope>NUCLEOTIDE SEQUENCE [LARGE SCALE GENOMIC DNA]</scope>
    <source>
        <strain evidence="17 18">NBRC 108243</strain>
    </source>
</reference>
<keyword evidence="3 13" id="KW-0436">Ligase</keyword>
<dbReference type="SUPFAM" id="SSF55186">
    <property type="entry name" value="ThrRS/AlaRS common domain"/>
    <property type="match status" value="1"/>
</dbReference>
<feature type="compositionally biased region" description="Gly residues" evidence="15">
    <location>
        <begin position="327"/>
        <end position="350"/>
    </location>
</feature>
<evidence type="ECO:0000256" key="4">
    <source>
        <dbReference type="ARBA" id="ARBA00022723"/>
    </source>
</evidence>
<dbReference type="FunFam" id="3.30.930.10:FF:000004">
    <property type="entry name" value="Alanine--tRNA ligase"/>
    <property type="match status" value="1"/>
</dbReference>
<feature type="region of interest" description="Disordered" evidence="15">
    <location>
        <begin position="327"/>
        <end position="354"/>
    </location>
</feature>
<dbReference type="PRINTS" id="PR00980">
    <property type="entry name" value="TRNASYNTHALA"/>
</dbReference>
<dbReference type="InterPro" id="IPR009000">
    <property type="entry name" value="Transl_B-barrel_sf"/>
</dbReference>
<dbReference type="Gene3D" id="3.30.930.10">
    <property type="entry name" value="Bira Bifunctional Protein, Domain 2"/>
    <property type="match status" value="1"/>
</dbReference>
<evidence type="ECO:0000256" key="15">
    <source>
        <dbReference type="SAM" id="MobiDB-lite"/>
    </source>
</evidence>
<dbReference type="Pfam" id="PF01411">
    <property type="entry name" value="tRNA-synt_2c"/>
    <property type="match status" value="2"/>
</dbReference>
<evidence type="ECO:0000256" key="1">
    <source>
        <dbReference type="ARBA" id="ARBA00008226"/>
    </source>
</evidence>
<comment type="caution">
    <text evidence="17">The sequence shown here is derived from an EMBL/GenBank/DDBJ whole genome shotgun (WGS) entry which is preliminary data.</text>
</comment>
<keyword evidence="14" id="KW-0175">Coiled coil</keyword>
<dbReference type="SUPFAM" id="SSF101353">
    <property type="entry name" value="Putative anticodon-binding domain of alanyl-tRNA synthetase (AlaRS)"/>
    <property type="match status" value="2"/>
</dbReference>
<dbReference type="SMART" id="SM00863">
    <property type="entry name" value="tRNA_SAD"/>
    <property type="match status" value="1"/>
</dbReference>
<feature type="domain" description="Alanyl-transfer RNA synthetases family profile" evidence="16">
    <location>
        <begin position="1"/>
        <end position="748"/>
    </location>
</feature>
<feature type="binding site" evidence="13">
    <location>
        <position position="705"/>
    </location>
    <ligand>
        <name>Zn(2+)</name>
        <dbReference type="ChEBI" id="CHEBI:29105"/>
    </ligand>
</feature>
<keyword evidence="7 13" id="KW-0067">ATP-binding</keyword>
<dbReference type="EC" id="6.1.1.7" evidence="13"/>
<dbReference type="eggNOG" id="COG0013">
    <property type="taxonomic scope" value="Bacteria"/>
</dbReference>
<dbReference type="STRING" id="1223545.GS4_19_00020"/>
<dbReference type="FunFam" id="3.30.980.10:FF:000004">
    <property type="entry name" value="Alanine--tRNA ligase, cytoplasmic"/>
    <property type="match status" value="1"/>
</dbReference>
<dbReference type="Gene3D" id="2.40.30.130">
    <property type="match status" value="1"/>
</dbReference>
<gene>
    <name evidence="13 17" type="primary">alaS</name>
    <name evidence="17" type="ORF">GS4_19_00020</name>
</gene>
<comment type="subcellular location">
    <subcellularLocation>
        <location evidence="13">Cytoplasm</location>
    </subcellularLocation>
</comment>
<dbReference type="Pfam" id="PF02272">
    <property type="entry name" value="DHHA1"/>
    <property type="match status" value="1"/>
</dbReference>
<dbReference type="InterPro" id="IPR018162">
    <property type="entry name" value="Ala-tRNA-ligase_IIc_anticod-bd"/>
</dbReference>
<keyword evidence="9 13" id="KW-0648">Protein biosynthesis</keyword>
<feature type="binding site" evidence="13">
    <location>
        <position position="709"/>
    </location>
    <ligand>
        <name>Zn(2+)</name>
        <dbReference type="ChEBI" id="CHEBI:29105"/>
    </ligand>
</feature>
<proteinExistence type="inferred from homology"/>
<dbReference type="GO" id="GO:0008270">
    <property type="term" value="F:zinc ion binding"/>
    <property type="evidence" value="ECO:0007669"/>
    <property type="project" value="UniProtKB-UniRule"/>
</dbReference>
<keyword evidence="5 13" id="KW-0547">Nucleotide-binding</keyword>
<dbReference type="EMBL" id="BANX01000019">
    <property type="protein sequence ID" value="GAC68812.1"/>
    <property type="molecule type" value="Genomic_DNA"/>
</dbReference>
<feature type="binding site" evidence="13">
    <location>
        <position position="606"/>
    </location>
    <ligand>
        <name>Zn(2+)</name>
        <dbReference type="ChEBI" id="CHEBI:29105"/>
    </ligand>
</feature>
<evidence type="ECO:0000313" key="17">
    <source>
        <dbReference type="EMBL" id="GAC68812.1"/>
    </source>
</evidence>
<dbReference type="GO" id="GO:0004813">
    <property type="term" value="F:alanine-tRNA ligase activity"/>
    <property type="evidence" value="ECO:0007669"/>
    <property type="project" value="UniProtKB-UniRule"/>
</dbReference>
<dbReference type="InterPro" id="IPR018163">
    <property type="entry name" value="Thr/Ala-tRNA-synth_IIc_edit"/>
</dbReference>
<evidence type="ECO:0000256" key="8">
    <source>
        <dbReference type="ARBA" id="ARBA00022884"/>
    </source>
</evidence>
<dbReference type="GO" id="GO:0005829">
    <property type="term" value="C:cytosol"/>
    <property type="evidence" value="ECO:0007669"/>
    <property type="project" value="TreeGrafter"/>
</dbReference>
<evidence type="ECO:0000256" key="14">
    <source>
        <dbReference type="SAM" id="Coils"/>
    </source>
</evidence>
<dbReference type="FunFam" id="3.10.310.40:FF:000001">
    <property type="entry name" value="Alanine--tRNA ligase"/>
    <property type="match status" value="1"/>
</dbReference>
<keyword evidence="2 13" id="KW-0820">tRNA-binding</keyword>
<evidence type="ECO:0000256" key="12">
    <source>
        <dbReference type="ARBA" id="ARBA00048300"/>
    </source>
</evidence>
<keyword evidence="13" id="KW-0963">Cytoplasm</keyword>
<dbReference type="InterPro" id="IPR002318">
    <property type="entry name" value="Ala-tRNA-lgiase_IIc"/>
</dbReference>
<dbReference type="CDD" id="cd00673">
    <property type="entry name" value="AlaRS_core"/>
    <property type="match status" value="1"/>
</dbReference>